<keyword evidence="2" id="KW-0472">Membrane</keyword>
<accession>A0A9P7AH94</accession>
<dbReference type="GeneID" id="64605489"/>
<dbReference type="AlphaFoldDB" id="A0A9P7AH94"/>
<sequence length="137" mass="14920">MGSMPAALQHTRGKRGKIAARHNSPADLLISTFTVIVLSKKPSSERYKCAHHAPLNGSLNAALTNLAKLVLVYAVSVAYIPSASTFGHPLPSTFIVLLSVSLVHGPVMSRTVWFEYLTDLRRTRPDADTIEFSTIFS</sequence>
<dbReference type="Proteomes" id="UP000719766">
    <property type="component" value="Unassembled WGS sequence"/>
</dbReference>
<keyword evidence="2" id="KW-1133">Transmembrane helix</keyword>
<evidence type="ECO:0000256" key="2">
    <source>
        <dbReference type="SAM" id="Phobius"/>
    </source>
</evidence>
<feature type="region of interest" description="Disordered" evidence="1">
    <location>
        <begin position="1"/>
        <end position="20"/>
    </location>
</feature>
<dbReference type="OrthoDB" id="10402839at2759"/>
<comment type="caution">
    <text evidence="3">The sequence shown here is derived from an EMBL/GenBank/DDBJ whole genome shotgun (WGS) entry which is preliminary data.</text>
</comment>
<evidence type="ECO:0000313" key="3">
    <source>
        <dbReference type="EMBL" id="KAG1789300.1"/>
    </source>
</evidence>
<protein>
    <submittedName>
        <fullName evidence="3">Uncharacterized protein</fullName>
    </submittedName>
</protein>
<gene>
    <name evidence="3" type="ORF">HD556DRAFT_819734</name>
</gene>
<keyword evidence="4" id="KW-1185">Reference proteome</keyword>
<organism evidence="3 4">
    <name type="scientific">Suillus plorans</name>
    <dbReference type="NCBI Taxonomy" id="116603"/>
    <lineage>
        <taxon>Eukaryota</taxon>
        <taxon>Fungi</taxon>
        <taxon>Dikarya</taxon>
        <taxon>Basidiomycota</taxon>
        <taxon>Agaricomycotina</taxon>
        <taxon>Agaricomycetes</taxon>
        <taxon>Agaricomycetidae</taxon>
        <taxon>Boletales</taxon>
        <taxon>Suillineae</taxon>
        <taxon>Suillaceae</taxon>
        <taxon>Suillus</taxon>
    </lineage>
</organism>
<feature type="transmembrane region" description="Helical" evidence="2">
    <location>
        <begin position="92"/>
        <end position="114"/>
    </location>
</feature>
<evidence type="ECO:0000256" key="1">
    <source>
        <dbReference type="SAM" id="MobiDB-lite"/>
    </source>
</evidence>
<proteinExistence type="predicted"/>
<reference evidence="3" key="1">
    <citation type="journal article" date="2020" name="New Phytol.">
        <title>Comparative genomics reveals dynamic genome evolution in host specialist ectomycorrhizal fungi.</title>
        <authorList>
            <person name="Lofgren L.A."/>
            <person name="Nguyen N.H."/>
            <person name="Vilgalys R."/>
            <person name="Ruytinx J."/>
            <person name="Liao H.L."/>
            <person name="Branco S."/>
            <person name="Kuo A."/>
            <person name="LaButti K."/>
            <person name="Lipzen A."/>
            <person name="Andreopoulos W."/>
            <person name="Pangilinan J."/>
            <person name="Riley R."/>
            <person name="Hundley H."/>
            <person name="Na H."/>
            <person name="Barry K."/>
            <person name="Grigoriev I.V."/>
            <person name="Stajich J.E."/>
            <person name="Kennedy P.G."/>
        </authorList>
    </citation>
    <scope>NUCLEOTIDE SEQUENCE</scope>
    <source>
        <strain evidence="3">S12</strain>
    </source>
</reference>
<evidence type="ECO:0000313" key="4">
    <source>
        <dbReference type="Proteomes" id="UP000719766"/>
    </source>
</evidence>
<feature type="compositionally biased region" description="Basic residues" evidence="1">
    <location>
        <begin position="11"/>
        <end position="20"/>
    </location>
</feature>
<dbReference type="RefSeq" id="XP_041156402.1">
    <property type="nucleotide sequence ID" value="XM_041311725.1"/>
</dbReference>
<name>A0A9P7AH94_9AGAM</name>
<dbReference type="EMBL" id="JABBWE010000060">
    <property type="protein sequence ID" value="KAG1789300.1"/>
    <property type="molecule type" value="Genomic_DNA"/>
</dbReference>
<keyword evidence="2" id="KW-0812">Transmembrane</keyword>
<feature type="transmembrane region" description="Helical" evidence="2">
    <location>
        <begin position="59"/>
        <end position="80"/>
    </location>
</feature>